<dbReference type="EMBL" id="SPRH01000015">
    <property type="protein sequence ID" value="TIC01772.1"/>
    <property type="molecule type" value="Genomic_DNA"/>
</dbReference>
<dbReference type="FunFam" id="3.40.50.300:FF:000025">
    <property type="entry name" value="ATP-dependent Clp protease subunit"/>
    <property type="match status" value="1"/>
</dbReference>
<feature type="domain" description="Clp R" evidence="9">
    <location>
        <begin position="1"/>
        <end position="152"/>
    </location>
</feature>
<dbReference type="PROSITE" id="PS00871">
    <property type="entry name" value="CLPAB_2"/>
    <property type="match status" value="1"/>
</dbReference>
<evidence type="ECO:0000313" key="19">
    <source>
        <dbReference type="Proteomes" id="UP000309601"/>
    </source>
</evidence>
<dbReference type="EMBL" id="SPRW01000015">
    <property type="protein sequence ID" value="TIC66619.1"/>
    <property type="molecule type" value="Genomic_DNA"/>
</dbReference>
<dbReference type="Pfam" id="PF17871">
    <property type="entry name" value="AAA_lid_9"/>
    <property type="match status" value="1"/>
</dbReference>
<dbReference type="Gene3D" id="3.40.50.300">
    <property type="entry name" value="P-loop containing nucleotide triphosphate hydrolases"/>
    <property type="match status" value="3"/>
</dbReference>
<dbReference type="Proteomes" id="UP000310708">
    <property type="component" value="Unassembled WGS sequence"/>
</dbReference>
<evidence type="ECO:0000256" key="1">
    <source>
        <dbReference type="ARBA" id="ARBA00008675"/>
    </source>
</evidence>
<dbReference type="Pfam" id="PF02861">
    <property type="entry name" value="Clp_N"/>
    <property type="match status" value="1"/>
</dbReference>
<dbReference type="GO" id="GO:0051087">
    <property type="term" value="F:protein-folding chaperone binding"/>
    <property type="evidence" value="ECO:0007669"/>
    <property type="project" value="TreeGrafter"/>
</dbReference>
<name>A0A4T0QA10_9BASI</name>
<evidence type="ECO:0000313" key="18">
    <source>
        <dbReference type="Proteomes" id="UP000307169"/>
    </source>
</evidence>
<evidence type="ECO:0000313" key="16">
    <source>
        <dbReference type="Proteomes" id="UP000305362"/>
    </source>
</evidence>
<dbReference type="GO" id="GO:0016887">
    <property type="term" value="F:ATP hydrolysis activity"/>
    <property type="evidence" value="ECO:0007669"/>
    <property type="project" value="InterPro"/>
</dbReference>
<dbReference type="EMBL" id="SPRC01000023">
    <property type="protein sequence ID" value="TIB78898.1"/>
    <property type="molecule type" value="Genomic_DNA"/>
</dbReference>
<dbReference type="InterPro" id="IPR041546">
    <property type="entry name" value="ClpA/ClpB_AAA_lid"/>
</dbReference>
<organism evidence="12 17">
    <name type="scientific">Wallemia mellicola</name>
    <dbReference type="NCBI Taxonomy" id="1708541"/>
    <lineage>
        <taxon>Eukaryota</taxon>
        <taxon>Fungi</taxon>
        <taxon>Dikarya</taxon>
        <taxon>Basidiomycota</taxon>
        <taxon>Wallemiomycotina</taxon>
        <taxon>Wallemiomycetes</taxon>
        <taxon>Wallemiales</taxon>
        <taxon>Wallemiaceae</taxon>
        <taxon>Wallemia</taxon>
    </lineage>
</organism>
<evidence type="ECO:0000313" key="13">
    <source>
        <dbReference type="EMBL" id="TIC65521.1"/>
    </source>
</evidence>
<dbReference type="GO" id="GO:0042026">
    <property type="term" value="P:protein refolding"/>
    <property type="evidence" value="ECO:0007669"/>
    <property type="project" value="TreeGrafter"/>
</dbReference>
<evidence type="ECO:0000313" key="14">
    <source>
        <dbReference type="EMBL" id="TIC66619.1"/>
    </source>
</evidence>
<evidence type="ECO:0000256" key="3">
    <source>
        <dbReference type="ARBA" id="ARBA00022741"/>
    </source>
</evidence>
<dbReference type="Gene3D" id="1.10.8.60">
    <property type="match status" value="1"/>
</dbReference>
<dbReference type="PROSITE" id="PS51903">
    <property type="entry name" value="CLP_R"/>
    <property type="match status" value="1"/>
</dbReference>
<dbReference type="Proteomes" id="UP000307169">
    <property type="component" value="Unassembled WGS sequence"/>
</dbReference>
<dbReference type="Pfam" id="PF00004">
    <property type="entry name" value="AAA"/>
    <property type="match status" value="1"/>
</dbReference>
<accession>A0A4T0QA10</accession>
<dbReference type="InterPro" id="IPR028299">
    <property type="entry name" value="ClpA/B_CS2"/>
</dbReference>
<dbReference type="Pfam" id="PF10431">
    <property type="entry name" value="ClpB_D2-small"/>
    <property type="match status" value="1"/>
</dbReference>
<dbReference type="PANTHER" id="PTHR11638">
    <property type="entry name" value="ATP-DEPENDENT CLP PROTEASE"/>
    <property type="match status" value="1"/>
</dbReference>
<evidence type="ECO:0000313" key="17">
    <source>
        <dbReference type="Proteomes" id="UP000305647"/>
    </source>
</evidence>
<gene>
    <name evidence="13" type="ORF">E3Q01_02089</name>
    <name evidence="14" type="ORF">E3Q02_01739</name>
    <name evidence="15" type="ORF">E3Q03_02087</name>
    <name evidence="12" type="ORF">E3Q10_02483</name>
    <name evidence="11" type="ORF">E3Q17_01667</name>
    <name evidence="10" type="ORF">E3Q22_02410</name>
</gene>
<sequence length="903" mass="99375">MSTNFTDKARESLTLAVELARENSNAMVYPAHLASVLLNDPTRPEGTSPSLFATALERAGVDKQSANREFQKLIVKVPVQEPVPDDITLAPGTSKILRRASDIMKNQHDTYVAQDHLISALLEDSTIIQALKNVGLSSTKTVESALNQQRGGRRVDRPNAEEGFDALNKYATDLTGEAEAGRLDPVIGRDNEIRRVIRVLCRRTKSNPVLIGEPGVGKTAVVEGLAQRIVNRDVPASLLGKLFSLDAGALMAGAKYKGEYEERVKSVLDEIEKLGDQGNPVILFCDEIHLLMTGSGDSSGGMDAANLFKPMLARGKIRLIGATTLNEFRQHIEKDAAFERRLQQVLVNEPSVNESITILRGISHKLEVHHGVRILDSALVASSTLAKRYLTGRKLPDAAIDLIDEACAGVRVARETVPEQVDQLERSKLQLQVAIHALSRESDKESKANLEEAKKSLAGIDEELKPLKAAHEASKRRDDEINEARRKVEELTAKADAAERRYDLATSSDIRFYAIPDLKKKIEMMELKKNEEEAAEGQATSIVTPDQIGEVVARWTGVPATRIQTTEKEKLLKLEKLLAKNVVGQPEAVKSVANAIRLSRSGLSNAQRPIASFLFCGPSGTGKTLLSKQLAQLLFDSEQAMMRIDSSEFSEKHSISRLIGAPPGYVGHGEGGQLTEYVRRKPYSVILIDEIEKACREFIVLLLQILDEGRCTDGQGRTVNFNNCVLIMTSNLGASHLAELAGEDGGTPAEAKALVMNSVQAHFPPEFVNRIDEIIIFRNLALGDVRKIVDIRLDEIQKRMKGNGKNIKLNVDDAAKHYLASVGFNPVYGARPLNRSIQQEILTPLSSLILSERVLDGETVEITFDPPRNRLYVKPNHEGVVDMDEDDLSDDLDDDDIEIEELQ</sequence>
<proteinExistence type="inferred from homology"/>
<dbReference type="Gene3D" id="1.10.1780.10">
    <property type="entry name" value="Clp, N-terminal domain"/>
    <property type="match status" value="1"/>
</dbReference>
<evidence type="ECO:0000256" key="8">
    <source>
        <dbReference type="SAM" id="Coils"/>
    </source>
</evidence>
<evidence type="ECO:0000256" key="6">
    <source>
        <dbReference type="PROSITE-ProRule" id="PRU01251"/>
    </source>
</evidence>
<dbReference type="InterPro" id="IPR027417">
    <property type="entry name" value="P-loop_NTPase"/>
</dbReference>
<dbReference type="SMART" id="SM00382">
    <property type="entry name" value="AAA"/>
    <property type="match status" value="2"/>
</dbReference>
<dbReference type="InterPro" id="IPR001270">
    <property type="entry name" value="ClpA/B"/>
</dbReference>
<dbReference type="FunFam" id="3.40.50.300:FF:000010">
    <property type="entry name" value="Chaperone clpB 1, putative"/>
    <property type="match status" value="1"/>
</dbReference>
<keyword evidence="2 6" id="KW-0677">Repeat</keyword>
<keyword evidence="4 7" id="KW-0067">ATP-binding</keyword>
<evidence type="ECO:0000313" key="21">
    <source>
        <dbReference type="Proteomes" id="UP000310708"/>
    </source>
</evidence>
<evidence type="ECO:0000256" key="5">
    <source>
        <dbReference type="ARBA" id="ARBA00023186"/>
    </source>
</evidence>
<keyword evidence="8" id="KW-0175">Coiled coil</keyword>
<evidence type="ECO:0000313" key="10">
    <source>
        <dbReference type="EMBL" id="TIB78898.1"/>
    </source>
</evidence>
<evidence type="ECO:0000256" key="4">
    <source>
        <dbReference type="ARBA" id="ARBA00022840"/>
    </source>
</evidence>
<dbReference type="GO" id="GO:0005829">
    <property type="term" value="C:cytosol"/>
    <property type="evidence" value="ECO:0007669"/>
    <property type="project" value="TreeGrafter"/>
</dbReference>
<dbReference type="GO" id="GO:0005524">
    <property type="term" value="F:ATP binding"/>
    <property type="evidence" value="ECO:0007669"/>
    <property type="project" value="UniProtKB-KW"/>
</dbReference>
<keyword evidence="5 7" id="KW-0143">Chaperone</keyword>
<feature type="coiled-coil region" evidence="8">
    <location>
        <begin position="474"/>
        <end position="535"/>
    </location>
</feature>
<dbReference type="EMBL" id="SPRO01000025">
    <property type="protein sequence ID" value="TIC29666.1"/>
    <property type="molecule type" value="Genomic_DNA"/>
</dbReference>
<dbReference type="Proteomes" id="UP000309601">
    <property type="component" value="Unassembled WGS sequence"/>
</dbReference>
<dbReference type="EMBL" id="SPRV01000019">
    <property type="protein sequence ID" value="TIC66785.1"/>
    <property type="molecule type" value="Genomic_DNA"/>
</dbReference>
<dbReference type="InterPro" id="IPR004176">
    <property type="entry name" value="Clp_R_N"/>
</dbReference>
<comment type="caution">
    <text evidence="12">The sequence shown here is derived from an EMBL/GenBank/DDBJ whole genome shotgun (WGS) entry which is preliminary data.</text>
</comment>
<evidence type="ECO:0000259" key="9">
    <source>
        <dbReference type="PROSITE" id="PS51903"/>
    </source>
</evidence>
<evidence type="ECO:0000313" key="12">
    <source>
        <dbReference type="EMBL" id="TIC29666.1"/>
    </source>
</evidence>
<protein>
    <recommendedName>
        <fullName evidence="9">Clp R domain-containing protein</fullName>
    </recommendedName>
</protein>
<dbReference type="Proteomes" id="UP000305362">
    <property type="component" value="Unassembled WGS sequence"/>
</dbReference>
<evidence type="ECO:0000256" key="2">
    <source>
        <dbReference type="ARBA" id="ARBA00022737"/>
    </source>
</evidence>
<evidence type="ECO:0000313" key="11">
    <source>
        <dbReference type="EMBL" id="TIC01772.1"/>
    </source>
</evidence>
<dbReference type="PROSITE" id="PS00870">
    <property type="entry name" value="CLPAB_1"/>
    <property type="match status" value="1"/>
</dbReference>
<dbReference type="GO" id="GO:0051082">
    <property type="term" value="F:unfolded protein binding"/>
    <property type="evidence" value="ECO:0007669"/>
    <property type="project" value="TreeGrafter"/>
</dbReference>
<dbReference type="SUPFAM" id="SSF52540">
    <property type="entry name" value="P-loop containing nucleoside triphosphate hydrolases"/>
    <property type="match status" value="2"/>
</dbReference>
<dbReference type="CDD" id="cd19499">
    <property type="entry name" value="RecA-like_ClpB_Hsp104-like"/>
    <property type="match status" value="1"/>
</dbReference>
<dbReference type="InterPro" id="IPR036628">
    <property type="entry name" value="Clp_N_dom_sf"/>
</dbReference>
<dbReference type="CDD" id="cd00009">
    <property type="entry name" value="AAA"/>
    <property type="match status" value="1"/>
</dbReference>
<dbReference type="PRINTS" id="PR00300">
    <property type="entry name" value="CLPPROTEASEA"/>
</dbReference>
<dbReference type="InterPro" id="IPR003593">
    <property type="entry name" value="AAA+_ATPase"/>
</dbReference>
<dbReference type="OrthoDB" id="47330at2759"/>
<dbReference type="InterPro" id="IPR003959">
    <property type="entry name" value="ATPase_AAA_core"/>
</dbReference>
<dbReference type="InterPro" id="IPR050130">
    <property type="entry name" value="ClpA_ClpB"/>
</dbReference>
<dbReference type="SUPFAM" id="SSF81923">
    <property type="entry name" value="Double Clp-N motif"/>
    <property type="match status" value="1"/>
</dbReference>
<dbReference type="InterPro" id="IPR018368">
    <property type="entry name" value="ClpA/B_CS1"/>
</dbReference>
<evidence type="ECO:0000256" key="7">
    <source>
        <dbReference type="RuleBase" id="RU004432"/>
    </source>
</evidence>
<dbReference type="FunFam" id="3.40.50.300:FF:000120">
    <property type="entry name" value="ATP-dependent chaperone ClpB"/>
    <property type="match status" value="1"/>
</dbReference>
<dbReference type="Pfam" id="PF07724">
    <property type="entry name" value="AAA_2"/>
    <property type="match status" value="1"/>
</dbReference>
<dbReference type="SMART" id="SM01086">
    <property type="entry name" value="ClpB_D2-small"/>
    <property type="match status" value="1"/>
</dbReference>
<dbReference type="PANTHER" id="PTHR11638:SF18">
    <property type="entry name" value="HEAT SHOCK PROTEIN 104"/>
    <property type="match status" value="1"/>
</dbReference>
<evidence type="ECO:0000313" key="15">
    <source>
        <dbReference type="EMBL" id="TIC66785.1"/>
    </source>
</evidence>
<evidence type="ECO:0000313" key="20">
    <source>
        <dbReference type="Proteomes" id="UP000310685"/>
    </source>
</evidence>
<dbReference type="AlphaFoldDB" id="A0A4T0QA10"/>
<dbReference type="Proteomes" id="UP000310685">
    <property type="component" value="Unassembled WGS sequence"/>
</dbReference>
<reference evidence="16 17" key="1">
    <citation type="submission" date="2019-03" db="EMBL/GenBank/DDBJ databases">
        <title>Sequencing 25 genomes of Wallemia mellicola.</title>
        <authorList>
            <person name="Gostincar C."/>
        </authorList>
    </citation>
    <scope>NUCLEOTIDE SEQUENCE [LARGE SCALE GENOMIC DNA]</scope>
    <source>
        <strain evidence="11 18">EXF-1262</strain>
        <strain evidence="14 19">EXF-1274</strain>
        <strain evidence="15 16">EXF-1277</strain>
        <strain evidence="10 20">EXF-6152</strain>
        <strain evidence="13 21">EXF-757</strain>
        <strain evidence="12 17">EXF-8738</strain>
    </source>
</reference>
<keyword evidence="3 7" id="KW-0547">Nucleotide-binding</keyword>
<dbReference type="InterPro" id="IPR019489">
    <property type="entry name" value="Clp_ATPase_C"/>
</dbReference>
<comment type="similarity">
    <text evidence="1 7">Belongs to the ClpA/ClpB family.</text>
</comment>
<dbReference type="GO" id="GO:0070370">
    <property type="term" value="P:cellular heat acclimation"/>
    <property type="evidence" value="ECO:0007669"/>
    <property type="project" value="TreeGrafter"/>
</dbReference>
<dbReference type="Proteomes" id="UP000305647">
    <property type="component" value="Unassembled WGS sequence"/>
</dbReference>
<dbReference type="GO" id="GO:0043335">
    <property type="term" value="P:protein unfolding"/>
    <property type="evidence" value="ECO:0007669"/>
    <property type="project" value="TreeGrafter"/>
</dbReference>
<dbReference type="OMA" id="ERMKAVM"/>
<dbReference type="EMBL" id="SPRX01000022">
    <property type="protein sequence ID" value="TIC65521.1"/>
    <property type="molecule type" value="Genomic_DNA"/>
</dbReference>